<dbReference type="EMBL" id="AWWV01007327">
    <property type="protein sequence ID" value="OMO96910.1"/>
    <property type="molecule type" value="Genomic_DNA"/>
</dbReference>
<keyword evidence="3" id="KW-1185">Reference proteome</keyword>
<feature type="region of interest" description="Disordered" evidence="1">
    <location>
        <begin position="51"/>
        <end position="118"/>
    </location>
</feature>
<evidence type="ECO:0000313" key="3">
    <source>
        <dbReference type="Proteomes" id="UP000188268"/>
    </source>
</evidence>
<evidence type="ECO:0000256" key="1">
    <source>
        <dbReference type="SAM" id="MobiDB-lite"/>
    </source>
</evidence>
<protein>
    <submittedName>
        <fullName evidence="2">Uncharacterized protein</fullName>
    </submittedName>
</protein>
<organism evidence="2 3">
    <name type="scientific">Corchorus capsularis</name>
    <name type="common">Jute</name>
    <dbReference type="NCBI Taxonomy" id="210143"/>
    <lineage>
        <taxon>Eukaryota</taxon>
        <taxon>Viridiplantae</taxon>
        <taxon>Streptophyta</taxon>
        <taxon>Embryophyta</taxon>
        <taxon>Tracheophyta</taxon>
        <taxon>Spermatophyta</taxon>
        <taxon>Magnoliopsida</taxon>
        <taxon>eudicotyledons</taxon>
        <taxon>Gunneridae</taxon>
        <taxon>Pentapetalae</taxon>
        <taxon>rosids</taxon>
        <taxon>malvids</taxon>
        <taxon>Malvales</taxon>
        <taxon>Malvaceae</taxon>
        <taxon>Grewioideae</taxon>
        <taxon>Apeibeae</taxon>
        <taxon>Corchorus</taxon>
    </lineage>
</organism>
<reference evidence="2 3" key="1">
    <citation type="submission" date="2013-09" db="EMBL/GenBank/DDBJ databases">
        <title>Corchorus capsularis genome sequencing.</title>
        <authorList>
            <person name="Alam M."/>
            <person name="Haque M.S."/>
            <person name="Islam M.S."/>
            <person name="Emdad E.M."/>
            <person name="Islam M.M."/>
            <person name="Ahmed B."/>
            <person name="Halim A."/>
            <person name="Hossen Q.M.M."/>
            <person name="Hossain M.Z."/>
            <person name="Ahmed R."/>
            <person name="Khan M.M."/>
            <person name="Islam R."/>
            <person name="Rashid M.M."/>
            <person name="Khan S.A."/>
            <person name="Rahman M.S."/>
            <person name="Alam M."/>
        </authorList>
    </citation>
    <scope>NUCLEOTIDE SEQUENCE [LARGE SCALE GENOMIC DNA]</scope>
    <source>
        <strain evidence="3">cv. CVL-1</strain>
        <tissue evidence="2">Whole seedling</tissue>
    </source>
</reference>
<dbReference type="OrthoDB" id="10344158at2759"/>
<dbReference type="AlphaFoldDB" id="A0A1R3JQ29"/>
<accession>A0A1R3JQ29</accession>
<dbReference type="Gramene" id="OMO96910">
    <property type="protein sequence ID" value="OMO96910"/>
    <property type="gene ID" value="CCACVL1_04743"/>
</dbReference>
<name>A0A1R3JQ29_COCAP</name>
<sequence>MTSSSLPSIPEIGDAVDIENLVKTQVAGMKSALMDDIRDLFNQFAVRDDMAREKLPTETPANSKQNTETTTSPQYNTKPPFYAYTPPPWNSPMPQNPYQYQPPLASTHRASLKQPPVV</sequence>
<comment type="caution">
    <text evidence="2">The sequence shown here is derived from an EMBL/GenBank/DDBJ whole genome shotgun (WGS) entry which is preliminary data.</text>
</comment>
<dbReference type="Proteomes" id="UP000188268">
    <property type="component" value="Unassembled WGS sequence"/>
</dbReference>
<feature type="compositionally biased region" description="Polar residues" evidence="1">
    <location>
        <begin position="59"/>
        <end position="77"/>
    </location>
</feature>
<feature type="compositionally biased region" description="Pro residues" evidence="1">
    <location>
        <begin position="85"/>
        <end position="95"/>
    </location>
</feature>
<gene>
    <name evidence="2" type="ORF">CCACVL1_04743</name>
</gene>
<evidence type="ECO:0000313" key="2">
    <source>
        <dbReference type="EMBL" id="OMO96910.1"/>
    </source>
</evidence>
<proteinExistence type="predicted"/>